<gene>
    <name evidence="1" type="ORF">CLUMA_CG010802</name>
</gene>
<sequence length="105" mass="11750">MGWAHEMLLLPFADKTSNQANAPHPVSVDMSINLIVDVIQAPNHLSSTTIYIRFKYDDDKHGRLAGSRCRPYSSLLSIIISPTIVAIFSFFAETLNDFGRICTEH</sequence>
<keyword evidence="2" id="KW-1185">Reference proteome</keyword>
<dbReference type="AlphaFoldDB" id="A0A1J1IAU9"/>
<name>A0A1J1IAU9_9DIPT</name>
<organism evidence="1 2">
    <name type="scientific">Clunio marinus</name>
    <dbReference type="NCBI Taxonomy" id="568069"/>
    <lineage>
        <taxon>Eukaryota</taxon>
        <taxon>Metazoa</taxon>
        <taxon>Ecdysozoa</taxon>
        <taxon>Arthropoda</taxon>
        <taxon>Hexapoda</taxon>
        <taxon>Insecta</taxon>
        <taxon>Pterygota</taxon>
        <taxon>Neoptera</taxon>
        <taxon>Endopterygota</taxon>
        <taxon>Diptera</taxon>
        <taxon>Nematocera</taxon>
        <taxon>Chironomoidea</taxon>
        <taxon>Chironomidae</taxon>
        <taxon>Clunio</taxon>
    </lineage>
</organism>
<reference evidence="1 2" key="1">
    <citation type="submission" date="2015-04" db="EMBL/GenBank/DDBJ databases">
        <authorList>
            <person name="Syromyatnikov M.Y."/>
            <person name="Popov V.N."/>
        </authorList>
    </citation>
    <scope>NUCLEOTIDE SEQUENCE [LARGE SCALE GENOMIC DNA]</scope>
</reference>
<protein>
    <submittedName>
        <fullName evidence="1">CLUMA_CG010802, isoform A</fullName>
    </submittedName>
</protein>
<evidence type="ECO:0000313" key="2">
    <source>
        <dbReference type="Proteomes" id="UP000183832"/>
    </source>
</evidence>
<evidence type="ECO:0000313" key="1">
    <source>
        <dbReference type="EMBL" id="CRK97413.1"/>
    </source>
</evidence>
<proteinExistence type="predicted"/>
<dbReference type="Proteomes" id="UP000183832">
    <property type="component" value="Unassembled WGS sequence"/>
</dbReference>
<dbReference type="EMBL" id="CVRI01000047">
    <property type="protein sequence ID" value="CRK97413.1"/>
    <property type="molecule type" value="Genomic_DNA"/>
</dbReference>
<accession>A0A1J1IAU9</accession>